<comment type="caution">
    <text evidence="1">The sequence shown here is derived from an EMBL/GenBank/DDBJ whole genome shotgun (WGS) entry which is preliminary data.</text>
</comment>
<dbReference type="Proteomes" id="UP000292855">
    <property type="component" value="Unassembled WGS sequence"/>
</dbReference>
<organism evidence="1 2">
    <name type="scientific">Sphingobacterium corticibacterium</name>
    <dbReference type="NCBI Taxonomy" id="2484746"/>
    <lineage>
        <taxon>Bacteria</taxon>
        <taxon>Pseudomonadati</taxon>
        <taxon>Bacteroidota</taxon>
        <taxon>Sphingobacteriia</taxon>
        <taxon>Sphingobacteriales</taxon>
        <taxon>Sphingobacteriaceae</taxon>
        <taxon>Sphingobacterium</taxon>
    </lineage>
</organism>
<dbReference type="RefSeq" id="WP_130139966.1">
    <property type="nucleotide sequence ID" value="NZ_SGIT01000001.1"/>
</dbReference>
<name>A0A4Q6XY71_9SPHI</name>
<gene>
    <name evidence="1" type="ORF">EWE74_02545</name>
</gene>
<proteinExistence type="predicted"/>
<reference evidence="1 2" key="1">
    <citation type="submission" date="2019-02" db="EMBL/GenBank/DDBJ databases">
        <authorList>
            <person name="Li Y."/>
        </authorList>
    </citation>
    <scope>NUCLEOTIDE SEQUENCE [LARGE SCALE GENOMIC DNA]</scope>
    <source>
        <strain evidence="1 2">30C10-4-7</strain>
    </source>
</reference>
<sequence>MKKKKNPRVVTVDMYHKYAEIDEMYSSKVREVKLDIPSNFRMLCAILDVKVEKLLKDFMWMLSYSHHNSATPKQRKIAKKFFLACKYGQPLYTKKQIKQMFDELKSERKIYETIEGMDYEDMKLFWKNNHMYMQHWFKRWFEKNRHKGDISILEEH</sequence>
<evidence type="ECO:0000313" key="1">
    <source>
        <dbReference type="EMBL" id="RZF61737.1"/>
    </source>
</evidence>
<evidence type="ECO:0000313" key="2">
    <source>
        <dbReference type="Proteomes" id="UP000292855"/>
    </source>
</evidence>
<protein>
    <submittedName>
        <fullName evidence="1">Uncharacterized protein</fullName>
    </submittedName>
</protein>
<accession>A0A4Q6XY71</accession>
<dbReference type="EMBL" id="SGIT01000001">
    <property type="protein sequence ID" value="RZF61737.1"/>
    <property type="molecule type" value="Genomic_DNA"/>
</dbReference>
<dbReference type="OrthoDB" id="707065at2"/>
<dbReference type="AlphaFoldDB" id="A0A4Q6XY71"/>
<keyword evidence="2" id="KW-1185">Reference proteome</keyword>